<gene>
    <name evidence="6" type="ORF">MELLADRAFT_65352</name>
</gene>
<dbReference type="VEuPathDB" id="FungiDB:MELLADRAFT_65352"/>
<keyword evidence="2" id="KW-0833">Ubl conjugation pathway</keyword>
<protein>
    <recommendedName>
        <fullName evidence="8">UBC core domain-containing protein</fullName>
    </recommendedName>
</protein>
<dbReference type="eggNOG" id="KOG0895">
    <property type="taxonomic scope" value="Eukaryota"/>
</dbReference>
<dbReference type="Gene3D" id="3.10.110.10">
    <property type="entry name" value="Ubiquitin Conjugating Enzyme"/>
    <property type="match status" value="2"/>
</dbReference>
<evidence type="ECO:0000256" key="2">
    <source>
        <dbReference type="ARBA" id="ARBA00022786"/>
    </source>
</evidence>
<dbReference type="Pfam" id="PF00627">
    <property type="entry name" value="UBA"/>
    <property type="match status" value="1"/>
</dbReference>
<dbReference type="Gene3D" id="1.10.8.10">
    <property type="entry name" value="DNA helicase RuvA subunit, C-terminal domain"/>
    <property type="match status" value="1"/>
</dbReference>
<reference evidence="7" key="1">
    <citation type="journal article" date="2011" name="Proc. Natl. Acad. Sci. U.S.A.">
        <title>Obligate biotrophy features unraveled by the genomic analysis of rust fungi.</title>
        <authorList>
            <person name="Duplessis S."/>
            <person name="Cuomo C.A."/>
            <person name="Lin Y.-C."/>
            <person name="Aerts A."/>
            <person name="Tisserant E."/>
            <person name="Veneault-Fourrey C."/>
            <person name="Joly D.L."/>
            <person name="Hacquard S."/>
            <person name="Amselem J."/>
            <person name="Cantarel B.L."/>
            <person name="Chiu R."/>
            <person name="Coutinho P.M."/>
            <person name="Feau N."/>
            <person name="Field M."/>
            <person name="Frey P."/>
            <person name="Gelhaye E."/>
            <person name="Goldberg J."/>
            <person name="Grabherr M.G."/>
            <person name="Kodira C.D."/>
            <person name="Kohler A."/>
            <person name="Kuees U."/>
            <person name="Lindquist E.A."/>
            <person name="Lucas S.M."/>
            <person name="Mago R."/>
            <person name="Mauceli E."/>
            <person name="Morin E."/>
            <person name="Murat C."/>
            <person name="Pangilinan J.L."/>
            <person name="Park R."/>
            <person name="Pearson M."/>
            <person name="Quesneville H."/>
            <person name="Rouhier N."/>
            <person name="Sakthikumar S."/>
            <person name="Salamov A.A."/>
            <person name="Schmutz J."/>
            <person name="Selles B."/>
            <person name="Shapiro H."/>
            <person name="Tanguay P."/>
            <person name="Tuskan G.A."/>
            <person name="Henrissat B."/>
            <person name="Van de Peer Y."/>
            <person name="Rouze P."/>
            <person name="Ellis J.G."/>
            <person name="Dodds P.N."/>
            <person name="Schein J.E."/>
            <person name="Zhong S."/>
            <person name="Hamelin R.C."/>
            <person name="Grigoriev I.V."/>
            <person name="Szabo L.J."/>
            <person name="Martin F."/>
        </authorList>
    </citation>
    <scope>NUCLEOTIDE SEQUENCE [LARGE SCALE GENOMIC DNA]</scope>
    <source>
        <strain evidence="7">98AG31 / pathotype 3-4-7</strain>
    </source>
</reference>
<evidence type="ECO:0000259" key="4">
    <source>
        <dbReference type="PROSITE" id="PS50030"/>
    </source>
</evidence>
<evidence type="ECO:0000313" key="6">
    <source>
        <dbReference type="EMBL" id="EGG03790.1"/>
    </source>
</evidence>
<dbReference type="GeneID" id="18930423"/>
<dbReference type="Pfam" id="PF00179">
    <property type="entry name" value="UQ_con"/>
    <property type="match status" value="1"/>
</dbReference>
<dbReference type="InterPro" id="IPR015940">
    <property type="entry name" value="UBA"/>
</dbReference>
<dbReference type="SUPFAM" id="SSF46934">
    <property type="entry name" value="UBA-like"/>
    <property type="match status" value="1"/>
</dbReference>
<feature type="compositionally biased region" description="Polar residues" evidence="3">
    <location>
        <begin position="338"/>
        <end position="351"/>
    </location>
</feature>
<evidence type="ECO:0000313" key="7">
    <source>
        <dbReference type="Proteomes" id="UP000001072"/>
    </source>
</evidence>
<dbReference type="STRING" id="747676.F4RV07"/>
<feature type="domain" description="UBC core" evidence="5">
    <location>
        <begin position="643"/>
        <end position="819"/>
    </location>
</feature>
<keyword evidence="1" id="KW-0808">Transferase</keyword>
<organism evidence="7">
    <name type="scientific">Melampsora larici-populina (strain 98AG31 / pathotype 3-4-7)</name>
    <name type="common">Poplar leaf rust fungus</name>
    <dbReference type="NCBI Taxonomy" id="747676"/>
    <lineage>
        <taxon>Eukaryota</taxon>
        <taxon>Fungi</taxon>
        <taxon>Dikarya</taxon>
        <taxon>Basidiomycota</taxon>
        <taxon>Pucciniomycotina</taxon>
        <taxon>Pucciniomycetes</taxon>
        <taxon>Pucciniales</taxon>
        <taxon>Melampsoraceae</taxon>
        <taxon>Melampsora</taxon>
    </lineage>
</organism>
<dbReference type="EMBL" id="GL883122">
    <property type="protein sequence ID" value="EGG03790.1"/>
    <property type="molecule type" value="Genomic_DNA"/>
</dbReference>
<dbReference type="SUPFAM" id="SSF54495">
    <property type="entry name" value="UBC-like"/>
    <property type="match status" value="1"/>
</dbReference>
<sequence>MDPNLITQLMEMGASRSAAISALRASKGDVNEAAIVVFDPLHAEATFSDADSQLIIDGPTGSTSKLPKVNDEDAQDDEMTSIEAESDDGGIHEEIDFFEDDVEEVGADPFAQISFQKDRKEIMLEIEETPEKVELNINQVREPAIIMPQSQWMKGCAEGNEQSFLFQIYSRLTDTECSCVADKCNGIIQRQRTDFFAIPNTFALYIQHLEQVVQAKCPDCGRVICLACSDEVTAPSSSKEPSLAGDTSAALLHCPDLQAVILGVGLSLVEKMYYVTPQPESLPSPEMRPSKKTKLDTPPINENDSSENESLEITHHGHARGVRSGPKGVGYGGASYGSDDQSGQQAASLMQKMQDQSLASLLASIRVFMPNRSRKGPFRSSDHMPSIATAIHIRRRFNPIASDLLKNDSLSDMSDRRVLYEEFLEWLLIVSAHENLGSIMGQPIMRETSSRYLPATANSTGQGTREKEITYEGSAGPRELLENLSRQVKAARHAMRHPESESQLKKAPSLYHLSRDKEDKEVEKLESFCERFEKAVASIDLSLESNNNHHVIEAIKSLNRMHVPVSNDLSSVSLEILQTRYVKWAESVKYEVEFDHQIPSPPEEAPVDGVTRPTESVPSLSSNAPKYLHAYAREIQNTFSYPARNTAIAREHSTLIGALPISWDSSVFLRVDESRPDVIKVLITGPEGTPYSNGCFIFDIFLNSNYNQSPPNVKTMTTKGGRYRLNPNLYGDGKVIISIQSMILCQEPYLNEPGWSKMSGTPESKAYNLNVRRMVVDDAMIGSIKNPNPAFADVIKTHFRLKSQVIKDQLDQWLQEDDGQALRPDNPGGAVGQAKVGNGQDSMLARNVEELKRLLDELAIEPEIENQESG</sequence>
<feature type="domain" description="UBA" evidence="4">
    <location>
        <begin position="1"/>
        <end position="40"/>
    </location>
</feature>
<feature type="region of interest" description="Disordered" evidence="3">
    <location>
        <begin position="599"/>
        <end position="621"/>
    </location>
</feature>
<name>F4RV07_MELLP</name>
<feature type="region of interest" description="Disordered" evidence="3">
    <location>
        <begin position="278"/>
        <end position="351"/>
    </location>
</feature>
<dbReference type="InterPro" id="IPR009060">
    <property type="entry name" value="UBA-like_sf"/>
</dbReference>
<dbReference type="SMART" id="SM00212">
    <property type="entry name" value="UBCc"/>
    <property type="match status" value="1"/>
</dbReference>
<dbReference type="RefSeq" id="XP_007412904.1">
    <property type="nucleotide sequence ID" value="XM_007412842.1"/>
</dbReference>
<dbReference type="PROSITE" id="PS50127">
    <property type="entry name" value="UBC_2"/>
    <property type="match status" value="1"/>
</dbReference>
<evidence type="ECO:0000259" key="5">
    <source>
        <dbReference type="PROSITE" id="PS50127"/>
    </source>
</evidence>
<proteinExistence type="predicted"/>
<dbReference type="AlphaFoldDB" id="F4RV07"/>
<dbReference type="GO" id="GO:0061631">
    <property type="term" value="F:ubiquitin conjugating enzyme activity"/>
    <property type="evidence" value="ECO:0007669"/>
    <property type="project" value="TreeGrafter"/>
</dbReference>
<dbReference type="PANTHER" id="PTHR46116">
    <property type="entry name" value="(E3-INDEPENDENT) E2 UBIQUITIN-CONJUGATING ENZYME"/>
    <property type="match status" value="1"/>
</dbReference>
<dbReference type="KEGG" id="mlr:MELLADRAFT_65352"/>
<dbReference type="InParanoid" id="F4RV07"/>
<evidence type="ECO:0000256" key="1">
    <source>
        <dbReference type="ARBA" id="ARBA00022679"/>
    </source>
</evidence>
<accession>F4RV07</accession>
<dbReference type="HOGENOM" id="CLU_310610_0_0_1"/>
<dbReference type="OrthoDB" id="47801at2759"/>
<dbReference type="Proteomes" id="UP000001072">
    <property type="component" value="Unassembled WGS sequence"/>
</dbReference>
<dbReference type="PROSITE" id="PS50030">
    <property type="entry name" value="UBA"/>
    <property type="match status" value="1"/>
</dbReference>
<dbReference type="SMART" id="SM00165">
    <property type="entry name" value="UBA"/>
    <property type="match status" value="1"/>
</dbReference>
<evidence type="ECO:0000256" key="3">
    <source>
        <dbReference type="SAM" id="MobiDB-lite"/>
    </source>
</evidence>
<feature type="region of interest" description="Disordered" evidence="3">
    <location>
        <begin position="819"/>
        <end position="838"/>
    </location>
</feature>
<dbReference type="CDD" id="cd14291">
    <property type="entry name" value="UBA1_NUB1_like"/>
    <property type="match status" value="1"/>
</dbReference>
<keyword evidence="7" id="KW-1185">Reference proteome</keyword>
<dbReference type="InterPro" id="IPR000608">
    <property type="entry name" value="UBC"/>
</dbReference>
<dbReference type="InterPro" id="IPR016135">
    <property type="entry name" value="UBQ-conjugating_enzyme/RWD"/>
</dbReference>
<evidence type="ECO:0008006" key="8">
    <source>
        <dbReference type="Google" id="ProtNLM"/>
    </source>
</evidence>